<feature type="chain" id="PRO_5047094749" evidence="2">
    <location>
        <begin position="27"/>
        <end position="333"/>
    </location>
</feature>
<gene>
    <name evidence="4" type="ORF">KTH90_06990</name>
</gene>
<dbReference type="EMBL" id="JAHQCX010000003">
    <property type="protein sequence ID" value="MBU9725760.1"/>
    <property type="molecule type" value="Genomic_DNA"/>
</dbReference>
<feature type="domain" description="Transglutaminase-like" evidence="3">
    <location>
        <begin position="241"/>
        <end position="297"/>
    </location>
</feature>
<feature type="signal peptide" evidence="2">
    <location>
        <begin position="1"/>
        <end position="26"/>
    </location>
</feature>
<evidence type="ECO:0000256" key="2">
    <source>
        <dbReference type="SAM" id="SignalP"/>
    </source>
</evidence>
<evidence type="ECO:0000313" key="4">
    <source>
        <dbReference type="EMBL" id="MBU9725760.1"/>
    </source>
</evidence>
<dbReference type="Proteomes" id="UP001314681">
    <property type="component" value="Unassembled WGS sequence"/>
</dbReference>
<feature type="compositionally biased region" description="Low complexity" evidence="1">
    <location>
        <begin position="40"/>
        <end position="61"/>
    </location>
</feature>
<feature type="compositionally biased region" description="Polar residues" evidence="1">
    <location>
        <begin position="27"/>
        <end position="38"/>
    </location>
</feature>
<dbReference type="SMART" id="SM00460">
    <property type="entry name" value="TGc"/>
    <property type="match status" value="1"/>
</dbReference>
<dbReference type="SUPFAM" id="SSF54001">
    <property type="entry name" value="Cysteine proteinases"/>
    <property type="match status" value="1"/>
</dbReference>
<feature type="region of interest" description="Disordered" evidence="1">
    <location>
        <begin position="27"/>
        <end position="62"/>
    </location>
</feature>
<organism evidence="4 5">
    <name type="scientific">Diplocloster modestus</name>
    <dbReference type="NCBI Taxonomy" id="2850322"/>
    <lineage>
        <taxon>Bacteria</taxon>
        <taxon>Bacillati</taxon>
        <taxon>Bacillota</taxon>
        <taxon>Clostridia</taxon>
        <taxon>Lachnospirales</taxon>
        <taxon>Lachnospiraceae</taxon>
        <taxon>Diplocloster</taxon>
    </lineage>
</organism>
<dbReference type="PANTHER" id="PTHR33490">
    <property type="entry name" value="BLR5614 PROTEIN-RELATED"/>
    <property type="match status" value="1"/>
</dbReference>
<dbReference type="RefSeq" id="WP_238726543.1">
    <property type="nucleotide sequence ID" value="NZ_JAHQCX010000003.1"/>
</dbReference>
<dbReference type="PROSITE" id="PS51257">
    <property type="entry name" value="PROKAR_LIPOPROTEIN"/>
    <property type="match status" value="1"/>
</dbReference>
<protein>
    <submittedName>
        <fullName evidence="4">Transglutaminase-like domain-containing protein</fullName>
    </submittedName>
</protein>
<dbReference type="Pfam" id="PF01841">
    <property type="entry name" value="Transglut_core"/>
    <property type="match status" value="1"/>
</dbReference>
<keyword evidence="5" id="KW-1185">Reference proteome</keyword>
<dbReference type="InterPro" id="IPR038765">
    <property type="entry name" value="Papain-like_cys_pep_sf"/>
</dbReference>
<proteinExistence type="predicted"/>
<comment type="caution">
    <text evidence="4">The sequence shown here is derived from an EMBL/GenBank/DDBJ whole genome shotgun (WGS) entry which is preliminary data.</text>
</comment>
<dbReference type="Gene3D" id="3.10.620.30">
    <property type="match status" value="1"/>
</dbReference>
<reference evidence="4 5" key="1">
    <citation type="submission" date="2021-06" db="EMBL/GenBank/DDBJ databases">
        <title>Description of novel taxa of the family Lachnospiraceae.</title>
        <authorList>
            <person name="Chaplin A.V."/>
            <person name="Sokolova S.R."/>
            <person name="Pikina A.P."/>
            <person name="Korzhanova M."/>
            <person name="Belova V."/>
            <person name="Korostin D."/>
            <person name="Efimov B.A."/>
        </authorList>
    </citation>
    <scope>NUCLEOTIDE SEQUENCE [LARGE SCALE GENOMIC DNA]</scope>
    <source>
        <strain evidence="4 5">ASD4241</strain>
    </source>
</reference>
<accession>A0ABS6K5I1</accession>
<sequence length="333" mass="36653">MIIKRIWISCLLIASVLSTGCSQQNAAAATPKSENVSEQAAGTKGSSSKGADSSGTAKSSDFATARDSGAVVLQPEAPGTKTIGNEKAAIDISNISKGYIVVSYKGSNEKVRFQVQFGSEDPYTYRLNSTEDAVFPLTRGNGSYKFTVFENVSGDQYATAFEGKSEVTLENEFLPFLYPNQYVKYDKDTRAVALGEELVKEASDDLDALAMIYDYVVGNIDYDYDKAENVASGYLPVIDQVLDEKKGICFDYAAVMTCMLRTQRIPTQLVVGYSGTVYHAWISVYIDGVGWIHDIIRFDGKEWVRMDPTLAATNRKAEKTVENSGNYRALYYY</sequence>
<evidence type="ECO:0000256" key="1">
    <source>
        <dbReference type="SAM" id="MobiDB-lite"/>
    </source>
</evidence>
<evidence type="ECO:0000313" key="5">
    <source>
        <dbReference type="Proteomes" id="UP001314681"/>
    </source>
</evidence>
<dbReference type="InterPro" id="IPR002931">
    <property type="entry name" value="Transglutaminase-like"/>
</dbReference>
<evidence type="ECO:0000259" key="3">
    <source>
        <dbReference type="SMART" id="SM00460"/>
    </source>
</evidence>
<keyword evidence="2" id="KW-0732">Signal</keyword>
<name>A0ABS6K5I1_9FIRM</name>